<dbReference type="GO" id="GO:0042586">
    <property type="term" value="F:peptide deformylase activity"/>
    <property type="evidence" value="ECO:0007669"/>
    <property type="project" value="UniProtKB-UniRule"/>
</dbReference>
<reference evidence="3 4" key="1">
    <citation type="journal article" date="2016" name="Nat. Commun.">
        <title>Thousands of microbial genomes shed light on interconnected biogeochemical processes in an aquifer system.</title>
        <authorList>
            <person name="Anantharaman K."/>
            <person name="Brown C.T."/>
            <person name="Hug L.A."/>
            <person name="Sharon I."/>
            <person name="Castelle C.J."/>
            <person name="Probst A.J."/>
            <person name="Thomas B.C."/>
            <person name="Singh A."/>
            <person name="Wilkins M.J."/>
            <person name="Karaoz U."/>
            <person name="Brodie E.L."/>
            <person name="Williams K.H."/>
            <person name="Hubbard S.S."/>
            <person name="Banfield J.F."/>
        </authorList>
    </citation>
    <scope>NUCLEOTIDE SEQUENCE [LARGE SCALE GENOMIC DNA]</scope>
</reference>
<dbReference type="GO" id="GO:0046872">
    <property type="term" value="F:metal ion binding"/>
    <property type="evidence" value="ECO:0007669"/>
    <property type="project" value="UniProtKB-KW"/>
</dbReference>
<evidence type="ECO:0000256" key="1">
    <source>
        <dbReference type="ARBA" id="ARBA00010759"/>
    </source>
</evidence>
<dbReference type="Gene3D" id="3.90.45.10">
    <property type="entry name" value="Peptide deformylase"/>
    <property type="match status" value="1"/>
</dbReference>
<feature type="binding site" evidence="2">
    <location>
        <position position="145"/>
    </location>
    <ligand>
        <name>Fe cation</name>
        <dbReference type="ChEBI" id="CHEBI:24875"/>
    </ligand>
</feature>
<keyword evidence="2" id="KW-0408">Iron</keyword>
<dbReference type="NCBIfam" id="NF001159">
    <property type="entry name" value="PRK00150.1-3"/>
    <property type="match status" value="1"/>
</dbReference>
<dbReference type="SUPFAM" id="SSF56420">
    <property type="entry name" value="Peptide deformylase"/>
    <property type="match status" value="1"/>
</dbReference>
<dbReference type="GO" id="GO:0006412">
    <property type="term" value="P:translation"/>
    <property type="evidence" value="ECO:0007669"/>
    <property type="project" value="UniProtKB-UniRule"/>
</dbReference>
<sequence>MTRIKNICQVDEPILRQIAQPVQLSEIKSPKIRRLIKKMKTALTGETDGVAIAAPQIGVALRIFVVAGKWLGKQKKDLVCINPVLLSVSKKKKESEEGCLSARWFYGKVSRARNASIRAFDEKGKEFVRGAGGLLAQIFQHELDHLEGILFTDKAKDVVEVRPEELMAGPQN</sequence>
<feature type="binding site" evidence="2">
    <location>
        <position position="141"/>
    </location>
    <ligand>
        <name>Fe cation</name>
        <dbReference type="ChEBI" id="CHEBI:24875"/>
    </ligand>
</feature>
<dbReference type="STRING" id="1802333.A3G03_00350"/>
<dbReference type="EC" id="3.5.1.88" evidence="2"/>
<dbReference type="InterPro" id="IPR023635">
    <property type="entry name" value="Peptide_deformylase"/>
</dbReference>
<comment type="cofactor">
    <cofactor evidence="2">
        <name>Fe(2+)</name>
        <dbReference type="ChEBI" id="CHEBI:29033"/>
    </cofactor>
    <text evidence="2">Binds 1 Fe(2+) ion.</text>
</comment>
<dbReference type="Pfam" id="PF01327">
    <property type="entry name" value="Pep_deformylase"/>
    <property type="match status" value="1"/>
</dbReference>
<dbReference type="NCBIfam" id="TIGR00079">
    <property type="entry name" value="pept_deformyl"/>
    <property type="match status" value="1"/>
</dbReference>
<comment type="caution">
    <text evidence="3">The sequence shown here is derived from an EMBL/GenBank/DDBJ whole genome shotgun (WGS) entry which is preliminary data.</text>
</comment>
<dbReference type="Proteomes" id="UP000176355">
    <property type="component" value="Unassembled WGS sequence"/>
</dbReference>
<evidence type="ECO:0000313" key="3">
    <source>
        <dbReference type="EMBL" id="OHA44129.1"/>
    </source>
</evidence>
<dbReference type="PANTHER" id="PTHR10458:SF22">
    <property type="entry name" value="PEPTIDE DEFORMYLASE"/>
    <property type="match status" value="1"/>
</dbReference>
<dbReference type="PIRSF" id="PIRSF004749">
    <property type="entry name" value="Pep_def"/>
    <property type="match status" value="1"/>
</dbReference>
<accession>A0A1G2P8U2</accession>
<dbReference type="PRINTS" id="PR01576">
    <property type="entry name" value="PDEFORMYLASE"/>
</dbReference>
<keyword evidence="2" id="KW-0648">Protein biosynthesis</keyword>
<dbReference type="InterPro" id="IPR036821">
    <property type="entry name" value="Peptide_deformylase_sf"/>
</dbReference>
<comment type="catalytic activity">
    <reaction evidence="2">
        <text>N-terminal N-formyl-L-methionyl-[peptide] + H2O = N-terminal L-methionyl-[peptide] + formate</text>
        <dbReference type="Rhea" id="RHEA:24420"/>
        <dbReference type="Rhea" id="RHEA-COMP:10639"/>
        <dbReference type="Rhea" id="RHEA-COMP:10640"/>
        <dbReference type="ChEBI" id="CHEBI:15377"/>
        <dbReference type="ChEBI" id="CHEBI:15740"/>
        <dbReference type="ChEBI" id="CHEBI:49298"/>
        <dbReference type="ChEBI" id="CHEBI:64731"/>
        <dbReference type="EC" id="3.5.1.88"/>
    </reaction>
</comment>
<name>A0A1G2P8U2_9BACT</name>
<comment type="similarity">
    <text evidence="1 2">Belongs to the polypeptide deformylase family.</text>
</comment>
<proteinExistence type="inferred from homology"/>
<organism evidence="3 4">
    <name type="scientific">Candidatus Taylorbacteria bacterium RIFCSPLOWO2_12_FULL_44_15c</name>
    <dbReference type="NCBI Taxonomy" id="1802333"/>
    <lineage>
        <taxon>Bacteria</taxon>
        <taxon>Candidatus Tayloriibacteriota</taxon>
    </lineage>
</organism>
<dbReference type="EMBL" id="MHSL01000009">
    <property type="protein sequence ID" value="OHA44129.1"/>
    <property type="molecule type" value="Genomic_DNA"/>
</dbReference>
<comment type="function">
    <text evidence="2">Removes the formyl group from the N-terminal Met of newly synthesized proteins. Requires at least a dipeptide for an efficient rate of reaction. N-terminal L-methionine is a prerequisite for activity but the enzyme has broad specificity at other positions.</text>
</comment>
<gene>
    <name evidence="2" type="primary">def</name>
    <name evidence="3" type="ORF">A3G03_00350</name>
</gene>
<feature type="active site" evidence="2">
    <location>
        <position position="142"/>
    </location>
</feature>
<protein>
    <recommendedName>
        <fullName evidence="2">Peptide deformylase</fullName>
        <shortName evidence="2">PDF</shortName>
        <ecNumber evidence="2">3.5.1.88</ecNumber>
    </recommendedName>
    <alternativeName>
        <fullName evidence="2">Polypeptide deformylase</fullName>
    </alternativeName>
</protein>
<evidence type="ECO:0000256" key="2">
    <source>
        <dbReference type="HAMAP-Rule" id="MF_00163"/>
    </source>
</evidence>
<dbReference type="HAMAP" id="MF_00163">
    <property type="entry name" value="Pep_deformylase"/>
    <property type="match status" value="1"/>
</dbReference>
<evidence type="ECO:0000313" key="4">
    <source>
        <dbReference type="Proteomes" id="UP000176355"/>
    </source>
</evidence>
<keyword evidence="2" id="KW-0378">Hydrolase</keyword>
<dbReference type="AlphaFoldDB" id="A0A1G2P8U2"/>
<feature type="binding site" evidence="2">
    <location>
        <position position="99"/>
    </location>
    <ligand>
        <name>Fe cation</name>
        <dbReference type="ChEBI" id="CHEBI:24875"/>
    </ligand>
</feature>
<dbReference type="CDD" id="cd00487">
    <property type="entry name" value="Pep_deformylase"/>
    <property type="match status" value="1"/>
</dbReference>
<dbReference type="PANTHER" id="PTHR10458">
    <property type="entry name" value="PEPTIDE DEFORMYLASE"/>
    <property type="match status" value="1"/>
</dbReference>
<keyword evidence="2" id="KW-0479">Metal-binding</keyword>